<sequence length="239" mass="25619">MIAMSVLDQIKGGLIVSCQAQEGDPLYGAHIMARMAKAAEIGGAVGIRANGAADIQAIKQTVLLPLIGIEKRHYPGFAPYITPTIEEVKRVIDAGADIVAIDATKRIKPGHLTTEAFVRQIRSHFPQALLMADVSTLEEGVQAAELGFDLIATTLAGYTTHETQPDQPNFHLIAQLSRAVSVPVIAEGKIWTPEEAFKALTLGAFAVVVGTAITRPQEITRRFTSYIQSHRGAVDVTGK</sequence>
<dbReference type="Pfam" id="PF04131">
    <property type="entry name" value="NanE"/>
    <property type="match status" value="1"/>
</dbReference>
<evidence type="ECO:0000256" key="1">
    <source>
        <dbReference type="ARBA" id="ARBA00000056"/>
    </source>
</evidence>
<dbReference type="InterPro" id="IPR011060">
    <property type="entry name" value="RibuloseP-bd_barrel"/>
</dbReference>
<reference evidence="9" key="1">
    <citation type="journal article" date="2018" name="Sci. Rep.">
        <title>Lignite coal burning seam in the remote Altai Mountains harbors a hydrogen-driven thermophilic microbial community.</title>
        <authorList>
            <person name="Kadnikov V.V."/>
            <person name="Mardanov A.V."/>
            <person name="Ivasenko D.A."/>
            <person name="Antsiferov D.V."/>
            <person name="Beletsky A.V."/>
            <person name="Karnachuk O.V."/>
            <person name="Ravin N.V."/>
        </authorList>
    </citation>
    <scope>NUCLEOTIDE SEQUENCE [LARGE SCALE GENOMIC DNA]</scope>
</reference>
<evidence type="ECO:0000256" key="3">
    <source>
        <dbReference type="ARBA" id="ARBA00005081"/>
    </source>
</evidence>
<dbReference type="NCBIfam" id="NF002231">
    <property type="entry name" value="PRK01130.1"/>
    <property type="match status" value="1"/>
</dbReference>
<comment type="similarity">
    <text evidence="4 7">Belongs to the NanE family.</text>
</comment>
<dbReference type="HAMAP" id="MF_01235">
    <property type="entry name" value="ManNAc6P_epimer"/>
    <property type="match status" value="1"/>
</dbReference>
<evidence type="ECO:0000313" key="9">
    <source>
        <dbReference type="Proteomes" id="UP000244338"/>
    </source>
</evidence>
<dbReference type="GO" id="GO:0005829">
    <property type="term" value="C:cytosol"/>
    <property type="evidence" value="ECO:0007669"/>
    <property type="project" value="TreeGrafter"/>
</dbReference>
<protein>
    <recommendedName>
        <fullName evidence="7">Putative N-acetylmannosamine-6-phosphate 2-epimerase</fullName>
        <ecNumber evidence="7">5.1.3.9</ecNumber>
    </recommendedName>
    <alternativeName>
        <fullName evidence="7">ManNAc-6-P epimerase</fullName>
    </alternativeName>
</protein>
<accession>A0A2R6Y3T9</accession>
<dbReference type="PANTHER" id="PTHR36204:SF1">
    <property type="entry name" value="N-ACETYLMANNOSAMINE-6-PHOSPHATE 2-EPIMERASE-RELATED"/>
    <property type="match status" value="1"/>
</dbReference>
<dbReference type="GO" id="GO:0047465">
    <property type="term" value="F:N-acylglucosamine-6-phosphate 2-epimerase activity"/>
    <property type="evidence" value="ECO:0007669"/>
    <property type="project" value="UniProtKB-EC"/>
</dbReference>
<dbReference type="EMBL" id="PEBX01000008">
    <property type="protein sequence ID" value="PTQ57350.1"/>
    <property type="molecule type" value="Genomic_DNA"/>
</dbReference>
<evidence type="ECO:0000256" key="7">
    <source>
        <dbReference type="HAMAP-Rule" id="MF_01235"/>
    </source>
</evidence>
<dbReference type="SUPFAM" id="SSF51366">
    <property type="entry name" value="Ribulose-phoshate binding barrel"/>
    <property type="match status" value="1"/>
</dbReference>
<evidence type="ECO:0000256" key="2">
    <source>
        <dbReference type="ARBA" id="ARBA00002147"/>
    </source>
</evidence>
<keyword evidence="5 7" id="KW-0413">Isomerase</keyword>
<evidence type="ECO:0000313" key="8">
    <source>
        <dbReference type="EMBL" id="PTQ57350.1"/>
    </source>
</evidence>
<evidence type="ECO:0000256" key="6">
    <source>
        <dbReference type="ARBA" id="ARBA00023277"/>
    </source>
</evidence>
<comment type="catalytic activity">
    <reaction evidence="1 7">
        <text>an N-acyl-D-glucosamine 6-phosphate = an N-acyl-D-mannosamine 6-phosphate</text>
        <dbReference type="Rhea" id="RHEA:23932"/>
        <dbReference type="ChEBI" id="CHEBI:57599"/>
        <dbReference type="ChEBI" id="CHEBI:57666"/>
        <dbReference type="EC" id="5.1.3.9"/>
    </reaction>
</comment>
<dbReference type="CDD" id="cd04729">
    <property type="entry name" value="NanE"/>
    <property type="match status" value="1"/>
</dbReference>
<comment type="function">
    <text evidence="2 7">Converts N-acetylmannosamine-6-phosphate (ManNAc-6-P) to N-acetylglucosamine-6-phosphate (GlcNAc-6-P).</text>
</comment>
<evidence type="ECO:0000256" key="4">
    <source>
        <dbReference type="ARBA" id="ARBA00007439"/>
    </source>
</evidence>
<evidence type="ECO:0000256" key="5">
    <source>
        <dbReference type="ARBA" id="ARBA00023235"/>
    </source>
</evidence>
<proteinExistence type="inferred from homology"/>
<dbReference type="EC" id="5.1.3.9" evidence="7"/>
<comment type="pathway">
    <text evidence="3 7">Amino-sugar metabolism; N-acetylneuraminate degradation; D-fructose 6-phosphate from N-acetylneuraminate: step 3/5.</text>
</comment>
<dbReference type="Gene3D" id="3.20.20.70">
    <property type="entry name" value="Aldolase class I"/>
    <property type="match status" value="1"/>
</dbReference>
<dbReference type="UniPathway" id="UPA00629">
    <property type="reaction ID" value="UER00682"/>
</dbReference>
<name>A0A2R6Y3T9_9BACL</name>
<dbReference type="PANTHER" id="PTHR36204">
    <property type="entry name" value="N-ACETYLMANNOSAMINE-6-PHOSPHATE 2-EPIMERASE-RELATED"/>
    <property type="match status" value="1"/>
</dbReference>
<organism evidence="8 9">
    <name type="scientific">Candidatus Carbonibacillus altaicus</name>
    <dbReference type="NCBI Taxonomy" id="2163959"/>
    <lineage>
        <taxon>Bacteria</taxon>
        <taxon>Bacillati</taxon>
        <taxon>Bacillota</taxon>
        <taxon>Bacilli</taxon>
        <taxon>Bacillales</taxon>
        <taxon>Candidatus Carbonibacillus</taxon>
    </lineage>
</organism>
<dbReference type="InterPro" id="IPR013785">
    <property type="entry name" value="Aldolase_TIM"/>
</dbReference>
<dbReference type="AlphaFoldDB" id="A0A2R6Y3T9"/>
<dbReference type="GO" id="GO:0006053">
    <property type="term" value="P:N-acetylmannosamine catabolic process"/>
    <property type="evidence" value="ECO:0007669"/>
    <property type="project" value="TreeGrafter"/>
</dbReference>
<dbReference type="InterPro" id="IPR007260">
    <property type="entry name" value="NanE"/>
</dbReference>
<dbReference type="FunFam" id="3.20.20.70:FF:000035">
    <property type="entry name" value="Putative N-acetylmannosamine-6-phosphate 2-epimerase"/>
    <property type="match status" value="1"/>
</dbReference>
<gene>
    <name evidence="7" type="primary">nanE</name>
    <name evidence="8" type="ORF">BSOLF_1666</name>
</gene>
<dbReference type="Proteomes" id="UP000244338">
    <property type="component" value="Unassembled WGS sequence"/>
</dbReference>
<comment type="caution">
    <text evidence="8">The sequence shown here is derived from an EMBL/GenBank/DDBJ whole genome shotgun (WGS) entry which is preliminary data.</text>
</comment>
<keyword evidence="6 7" id="KW-0119">Carbohydrate metabolism</keyword>
<dbReference type="GO" id="GO:0019262">
    <property type="term" value="P:N-acetylneuraminate catabolic process"/>
    <property type="evidence" value="ECO:0007669"/>
    <property type="project" value="UniProtKB-UniRule"/>
</dbReference>
<dbReference type="GO" id="GO:0005975">
    <property type="term" value="P:carbohydrate metabolic process"/>
    <property type="evidence" value="ECO:0007669"/>
    <property type="project" value="UniProtKB-UniRule"/>
</dbReference>